<keyword evidence="4" id="KW-1185">Reference proteome</keyword>
<evidence type="ECO:0000256" key="1">
    <source>
        <dbReference type="SAM" id="Coils"/>
    </source>
</evidence>
<feature type="compositionally biased region" description="Basic and acidic residues" evidence="2">
    <location>
        <begin position="306"/>
        <end position="316"/>
    </location>
</feature>
<organism evidence="3 4">
    <name type="scientific">Pleurodeles waltl</name>
    <name type="common">Iberian ribbed newt</name>
    <dbReference type="NCBI Taxonomy" id="8319"/>
    <lineage>
        <taxon>Eukaryota</taxon>
        <taxon>Metazoa</taxon>
        <taxon>Chordata</taxon>
        <taxon>Craniata</taxon>
        <taxon>Vertebrata</taxon>
        <taxon>Euteleostomi</taxon>
        <taxon>Amphibia</taxon>
        <taxon>Batrachia</taxon>
        <taxon>Caudata</taxon>
        <taxon>Salamandroidea</taxon>
        <taxon>Salamandridae</taxon>
        <taxon>Pleurodelinae</taxon>
        <taxon>Pleurodeles</taxon>
    </lineage>
</organism>
<gene>
    <name evidence="3" type="ORF">NDU88_002077</name>
</gene>
<dbReference type="AlphaFoldDB" id="A0AAV7L2Q1"/>
<dbReference type="PANTHER" id="PTHR11505">
    <property type="entry name" value="L1 TRANSPOSABLE ELEMENT-RELATED"/>
    <property type="match status" value="1"/>
</dbReference>
<feature type="region of interest" description="Disordered" evidence="2">
    <location>
        <begin position="283"/>
        <end position="316"/>
    </location>
</feature>
<proteinExistence type="predicted"/>
<accession>A0AAV7L2Q1</accession>
<sequence>MASQKHSKKEGSLKDLFTKTLAKRLAQSGAPEMECGDVVGPVPSESDRAPLTRAIIEHLFRSLRNDFAPPKREIAADIKDLKREVIDLGQCVDTVEQTYDAQEEELDFHRRELLTLQDKNHDLKYQLEDLENRSRRSNIPIKGVPAQAVVAPLEDFVVRLFRHVAPALKEQDTVLDKTHRAGRPARAPGQAQDILTCLHYYKQREVIIVAVRDTTSIEFEGHRVGLYQDLSMIKLQRRRLLRPVTDLLREEGIRYKWGHPFRLLFTWQNELCSIRNLEEAQRMEGLPQNLEDQAEKAAPPAQQSGSDKDRPKTNNQ</sequence>
<evidence type="ECO:0000313" key="3">
    <source>
        <dbReference type="EMBL" id="KAJ1081905.1"/>
    </source>
</evidence>
<protein>
    <submittedName>
        <fullName evidence="3">Uncharacterized protein</fullName>
    </submittedName>
</protein>
<reference evidence="3" key="1">
    <citation type="journal article" date="2022" name="bioRxiv">
        <title>Sequencing and chromosome-scale assembly of the giantPleurodeles waltlgenome.</title>
        <authorList>
            <person name="Brown T."/>
            <person name="Elewa A."/>
            <person name="Iarovenko S."/>
            <person name="Subramanian E."/>
            <person name="Araus A.J."/>
            <person name="Petzold A."/>
            <person name="Susuki M."/>
            <person name="Suzuki K.-i.T."/>
            <person name="Hayashi T."/>
            <person name="Toyoda A."/>
            <person name="Oliveira C."/>
            <person name="Osipova E."/>
            <person name="Leigh N.D."/>
            <person name="Simon A."/>
            <person name="Yun M.H."/>
        </authorList>
    </citation>
    <scope>NUCLEOTIDE SEQUENCE</scope>
    <source>
        <strain evidence="3">20211129_DDA</strain>
        <tissue evidence="3">Liver</tissue>
    </source>
</reference>
<feature type="coiled-coil region" evidence="1">
    <location>
        <begin position="92"/>
        <end position="133"/>
    </location>
</feature>
<evidence type="ECO:0000313" key="4">
    <source>
        <dbReference type="Proteomes" id="UP001066276"/>
    </source>
</evidence>
<dbReference type="Proteomes" id="UP001066276">
    <property type="component" value="Chromosome 12"/>
</dbReference>
<dbReference type="Gene3D" id="3.30.70.1820">
    <property type="entry name" value="L1 transposable element, RRM domain"/>
    <property type="match status" value="1"/>
</dbReference>
<name>A0AAV7L2Q1_PLEWA</name>
<keyword evidence="1" id="KW-0175">Coiled coil</keyword>
<dbReference type="InterPro" id="IPR004244">
    <property type="entry name" value="Transposase_22"/>
</dbReference>
<evidence type="ECO:0000256" key="2">
    <source>
        <dbReference type="SAM" id="MobiDB-lite"/>
    </source>
</evidence>
<comment type="caution">
    <text evidence="3">The sequence shown here is derived from an EMBL/GenBank/DDBJ whole genome shotgun (WGS) entry which is preliminary data.</text>
</comment>
<dbReference type="EMBL" id="JANPWB010000016">
    <property type="protein sequence ID" value="KAJ1081905.1"/>
    <property type="molecule type" value="Genomic_DNA"/>
</dbReference>